<name>A0A4R2GKS2_9BACT</name>
<proteinExistence type="predicted"/>
<accession>A0A4R2GKS2</accession>
<dbReference type="Proteomes" id="UP000295221">
    <property type="component" value="Unassembled WGS sequence"/>
</dbReference>
<organism evidence="5 6">
    <name type="scientific">Natronoflexus pectinivorans</name>
    <dbReference type="NCBI Taxonomy" id="682526"/>
    <lineage>
        <taxon>Bacteria</taxon>
        <taxon>Pseudomonadati</taxon>
        <taxon>Bacteroidota</taxon>
        <taxon>Bacteroidia</taxon>
        <taxon>Marinilabiliales</taxon>
        <taxon>Marinilabiliaceae</taxon>
        <taxon>Natronoflexus</taxon>
    </lineage>
</organism>
<protein>
    <recommendedName>
        <fullName evidence="2">asparagine synthase (glutamine-hydrolyzing)</fullName>
        <ecNumber evidence="2">6.3.5.4</ecNumber>
    </recommendedName>
</protein>
<reference evidence="5 6" key="1">
    <citation type="submission" date="2019-03" db="EMBL/GenBank/DDBJ databases">
        <title>Genomic Encyclopedia of Type Strains, Phase IV (KMG-IV): sequencing the most valuable type-strain genomes for metagenomic binning, comparative biology and taxonomic classification.</title>
        <authorList>
            <person name="Goeker M."/>
        </authorList>
    </citation>
    <scope>NUCLEOTIDE SEQUENCE [LARGE SCALE GENOMIC DNA]</scope>
    <source>
        <strain evidence="5 6">DSM 24179</strain>
    </source>
</reference>
<dbReference type="EMBL" id="SLWK01000003">
    <property type="protein sequence ID" value="TCO09176.1"/>
    <property type="molecule type" value="Genomic_DNA"/>
</dbReference>
<comment type="catalytic activity">
    <reaction evidence="3">
        <text>L-aspartate + L-glutamine + ATP + H2O = L-asparagine + L-glutamate + AMP + diphosphate + H(+)</text>
        <dbReference type="Rhea" id="RHEA:12228"/>
        <dbReference type="ChEBI" id="CHEBI:15377"/>
        <dbReference type="ChEBI" id="CHEBI:15378"/>
        <dbReference type="ChEBI" id="CHEBI:29985"/>
        <dbReference type="ChEBI" id="CHEBI:29991"/>
        <dbReference type="ChEBI" id="CHEBI:30616"/>
        <dbReference type="ChEBI" id="CHEBI:33019"/>
        <dbReference type="ChEBI" id="CHEBI:58048"/>
        <dbReference type="ChEBI" id="CHEBI:58359"/>
        <dbReference type="ChEBI" id="CHEBI:456215"/>
        <dbReference type="EC" id="6.3.5.4"/>
    </reaction>
</comment>
<evidence type="ECO:0000259" key="4">
    <source>
        <dbReference type="Pfam" id="PF00733"/>
    </source>
</evidence>
<dbReference type="AlphaFoldDB" id="A0A4R2GKS2"/>
<evidence type="ECO:0000313" key="6">
    <source>
        <dbReference type="Proteomes" id="UP000295221"/>
    </source>
</evidence>
<comment type="pathway">
    <text evidence="1">Amino-acid biosynthesis; L-asparagine biosynthesis; L-asparagine from L-aspartate (L-Gln route): step 1/1.</text>
</comment>
<dbReference type="EC" id="6.3.5.4" evidence="2"/>
<dbReference type="PANTHER" id="PTHR43284">
    <property type="entry name" value="ASPARAGINE SYNTHETASE (GLUTAMINE-HYDROLYZING)"/>
    <property type="match status" value="1"/>
</dbReference>
<dbReference type="SUPFAM" id="SSF56235">
    <property type="entry name" value="N-terminal nucleophile aminohydrolases (Ntn hydrolases)"/>
    <property type="match status" value="1"/>
</dbReference>
<evidence type="ECO:0000256" key="2">
    <source>
        <dbReference type="ARBA" id="ARBA00012737"/>
    </source>
</evidence>
<dbReference type="Gene3D" id="3.60.20.10">
    <property type="entry name" value="Glutamine Phosphoribosylpyrophosphate, subunit 1, domain 1"/>
    <property type="match status" value="1"/>
</dbReference>
<evidence type="ECO:0000256" key="3">
    <source>
        <dbReference type="ARBA" id="ARBA00048741"/>
    </source>
</evidence>
<feature type="domain" description="Asparagine synthetase" evidence="4">
    <location>
        <begin position="182"/>
        <end position="428"/>
    </location>
</feature>
<gene>
    <name evidence="5" type="ORF">EV194_10387</name>
</gene>
<dbReference type="InterPro" id="IPR029055">
    <property type="entry name" value="Ntn_hydrolases_N"/>
</dbReference>
<evidence type="ECO:0000256" key="1">
    <source>
        <dbReference type="ARBA" id="ARBA00005187"/>
    </source>
</evidence>
<dbReference type="Pfam" id="PF00733">
    <property type="entry name" value="Asn_synthase"/>
    <property type="match status" value="1"/>
</dbReference>
<comment type="caution">
    <text evidence="5">The sequence shown here is derived from an EMBL/GenBank/DDBJ whole genome shotgun (WGS) entry which is preliminary data.</text>
</comment>
<dbReference type="GO" id="GO:0004066">
    <property type="term" value="F:asparagine synthase (glutamine-hydrolyzing) activity"/>
    <property type="evidence" value="ECO:0007669"/>
    <property type="project" value="UniProtKB-EC"/>
</dbReference>
<sequence>MVKTILQYNKGFKWFSTDSISAKGYLFDSEGNYYEEETLIDYFSDISEINSFKKKVERANGVFSVVVRIKNITCIACDKSSFFPLYYINHPEGYIFSDNPQELIKLLDDVKIDKVQCAIFKSTGYTVGNNTLINGISEVRAAEYLIIENSNLKESGSFFSYATKKVNDGIPYEKLKEDGRAVFEQAFRRLITSLKGRQVVLPLSGGYDSRLIAAMLKKFGYTDVVCFTYGRKNNFELQNSRTTANRLGYKWIFVEYNQELINGYFDTSQFKDYALFAGKISSMPYMQEYFAVKYLKDKNLIKNDAVFIPGHSGDLLGGSQFVKVFNENISKDALTGLFFKKKLNFYNIHRHYKKRVIEIIEERFKSDYDDDFISHSIIEDLDIKEKISKLIINSATVYDYFGHQIRIPFWDDELMGFFKMVPAKFKTAKMLYDDILVSFYFREFGLCLDNELQPNYFQMKIQEVKNLLKSYLPKFLIIRFLLKSDWMYYYEITKPMAKAIGFKYKNTSSFNAVITNWYVSFIENRLSQNIK</sequence>
<dbReference type="RefSeq" id="WP_132433015.1">
    <property type="nucleotide sequence ID" value="NZ_SLWK01000003.1"/>
</dbReference>
<dbReference type="Gene3D" id="3.40.50.620">
    <property type="entry name" value="HUPs"/>
    <property type="match status" value="1"/>
</dbReference>
<dbReference type="SUPFAM" id="SSF52402">
    <property type="entry name" value="Adenine nucleotide alpha hydrolases-like"/>
    <property type="match status" value="1"/>
</dbReference>
<evidence type="ECO:0000313" key="5">
    <source>
        <dbReference type="EMBL" id="TCO09176.1"/>
    </source>
</evidence>
<dbReference type="GO" id="GO:0006529">
    <property type="term" value="P:asparagine biosynthetic process"/>
    <property type="evidence" value="ECO:0007669"/>
    <property type="project" value="InterPro"/>
</dbReference>
<keyword evidence="6" id="KW-1185">Reference proteome</keyword>
<dbReference type="InterPro" id="IPR001962">
    <property type="entry name" value="Asn_synthase"/>
</dbReference>
<dbReference type="InterPro" id="IPR014729">
    <property type="entry name" value="Rossmann-like_a/b/a_fold"/>
</dbReference>
<dbReference type="InterPro" id="IPR051786">
    <property type="entry name" value="ASN_synthetase/amidase"/>
</dbReference>
<dbReference type="OrthoDB" id="693367at2"/>
<dbReference type="PANTHER" id="PTHR43284:SF1">
    <property type="entry name" value="ASPARAGINE SYNTHETASE"/>
    <property type="match status" value="1"/>
</dbReference>